<dbReference type="InterPro" id="IPR012291">
    <property type="entry name" value="CBM2_carb-bd_dom_sf"/>
</dbReference>
<dbReference type="EMBL" id="BAABIK010000018">
    <property type="protein sequence ID" value="GAA4946579.1"/>
    <property type="molecule type" value="Genomic_DNA"/>
</dbReference>
<accession>A0ABP9GKH8</accession>
<evidence type="ECO:0000256" key="1">
    <source>
        <dbReference type="ARBA" id="ARBA00000966"/>
    </source>
</evidence>
<evidence type="ECO:0000256" key="3">
    <source>
        <dbReference type="ARBA" id="ARBA00023295"/>
    </source>
</evidence>
<evidence type="ECO:0000256" key="4">
    <source>
        <dbReference type="RuleBase" id="RU361153"/>
    </source>
</evidence>
<sequence length="449" mass="48040">MRTRLALTASAVFTLLLSFIVAVHPANAEAGFQIQDGRLVDANGNDFVMRGVNHPHAWYAGETESFAEIGSLGANAVRVVLSNGVRWTRNDAADVADVISECKANKLVCVLEVHDTTGYGEESAASSLDQAVDYWIDIQSALEGQEAYTILNIGNEPYGNQGYEPWASDTSDAVNRLRDAGFDHTIMVDAPNWGQDWTHTMRDDAAQVFESDPHRNVLFDIHMYGVYEQASTIQDYLGHFVDSGLPIVVGEFGHDHSDGNPDEDAILATAEQHGLGYLGWSYSGNGGGVEYLDLTNDFDPNSLTSWGERLFNGENGIVATAETASVYGPTGPDPDPTPDPTPTGEPTPEPGDGCTAEYTVQNEWSDGFVAGVDVTAQEDLQGWEVSWSYEDGQTVSSAWNAEVSADGSQVTASNVSYNGTLSSGQTASFGLQGTHDGTNSVPELTCSAG</sequence>
<dbReference type="Gene3D" id="3.20.20.80">
    <property type="entry name" value="Glycosidases"/>
    <property type="match status" value="1"/>
</dbReference>
<evidence type="ECO:0000313" key="8">
    <source>
        <dbReference type="EMBL" id="GAA4946579.1"/>
    </source>
</evidence>
<feature type="compositionally biased region" description="Pro residues" evidence="5">
    <location>
        <begin position="331"/>
        <end position="349"/>
    </location>
</feature>
<dbReference type="InterPro" id="IPR001547">
    <property type="entry name" value="Glyco_hydro_5"/>
</dbReference>
<evidence type="ECO:0000313" key="9">
    <source>
        <dbReference type="Proteomes" id="UP001499993"/>
    </source>
</evidence>
<dbReference type="SUPFAM" id="SSF51445">
    <property type="entry name" value="(Trans)glycosidases"/>
    <property type="match status" value="1"/>
</dbReference>
<organism evidence="8 9">
    <name type="scientific">Streptomonospora halophila</name>
    <dbReference type="NCBI Taxonomy" id="427369"/>
    <lineage>
        <taxon>Bacteria</taxon>
        <taxon>Bacillati</taxon>
        <taxon>Actinomycetota</taxon>
        <taxon>Actinomycetes</taxon>
        <taxon>Streptosporangiales</taxon>
        <taxon>Nocardiopsidaceae</taxon>
        <taxon>Streptomonospora</taxon>
    </lineage>
</organism>
<keyword evidence="4" id="KW-0624">Polysaccharide degradation</keyword>
<keyword evidence="4" id="KW-0136">Cellulose degradation</keyword>
<keyword evidence="2 4" id="KW-0378">Hydrolase</keyword>
<proteinExistence type="inferred from homology"/>
<keyword evidence="9" id="KW-1185">Reference proteome</keyword>
<dbReference type="InterPro" id="IPR017853">
    <property type="entry name" value="GH"/>
</dbReference>
<feature type="region of interest" description="Disordered" evidence="5">
    <location>
        <begin position="324"/>
        <end position="354"/>
    </location>
</feature>
<dbReference type="Pfam" id="PF00553">
    <property type="entry name" value="CBM_2"/>
    <property type="match status" value="1"/>
</dbReference>
<dbReference type="RefSeq" id="WP_345557223.1">
    <property type="nucleotide sequence ID" value="NZ_BAABIK010000018.1"/>
</dbReference>
<evidence type="ECO:0000256" key="2">
    <source>
        <dbReference type="ARBA" id="ARBA00022801"/>
    </source>
</evidence>
<dbReference type="Pfam" id="PF00150">
    <property type="entry name" value="Cellulase"/>
    <property type="match status" value="1"/>
</dbReference>
<protein>
    <recommendedName>
        <fullName evidence="4">Endoglucanase</fullName>
        <ecNumber evidence="4">3.2.1.4</ecNumber>
    </recommendedName>
</protein>
<reference evidence="9" key="1">
    <citation type="journal article" date="2019" name="Int. J. Syst. Evol. Microbiol.">
        <title>The Global Catalogue of Microorganisms (GCM) 10K type strain sequencing project: providing services to taxonomists for standard genome sequencing and annotation.</title>
        <authorList>
            <consortium name="The Broad Institute Genomics Platform"/>
            <consortium name="The Broad Institute Genome Sequencing Center for Infectious Disease"/>
            <person name="Wu L."/>
            <person name="Ma J."/>
        </authorList>
    </citation>
    <scope>NUCLEOTIDE SEQUENCE [LARGE SCALE GENOMIC DNA]</scope>
    <source>
        <strain evidence="9">JCM 18123</strain>
    </source>
</reference>
<feature type="domain" description="CBM2" evidence="7">
    <location>
        <begin position="347"/>
        <end position="449"/>
    </location>
</feature>
<dbReference type="SMART" id="SM00637">
    <property type="entry name" value="CBD_II"/>
    <property type="match status" value="1"/>
</dbReference>
<keyword evidence="3 4" id="KW-0326">Glycosidase</keyword>
<dbReference type="Proteomes" id="UP001499993">
    <property type="component" value="Unassembled WGS sequence"/>
</dbReference>
<evidence type="ECO:0000256" key="5">
    <source>
        <dbReference type="SAM" id="MobiDB-lite"/>
    </source>
</evidence>
<keyword evidence="4" id="KW-0119">Carbohydrate metabolism</keyword>
<comment type="catalytic activity">
    <reaction evidence="1 4">
        <text>Endohydrolysis of (1-&gt;4)-beta-D-glucosidic linkages in cellulose, lichenin and cereal beta-D-glucans.</text>
        <dbReference type="EC" id="3.2.1.4"/>
    </reaction>
</comment>
<evidence type="ECO:0000256" key="6">
    <source>
        <dbReference type="SAM" id="SignalP"/>
    </source>
</evidence>
<dbReference type="SUPFAM" id="SSF49384">
    <property type="entry name" value="Carbohydrate-binding domain"/>
    <property type="match status" value="1"/>
</dbReference>
<dbReference type="EC" id="3.2.1.4" evidence="4"/>
<feature type="chain" id="PRO_5046147362" description="Endoglucanase" evidence="6">
    <location>
        <begin position="29"/>
        <end position="449"/>
    </location>
</feature>
<feature type="signal peptide" evidence="6">
    <location>
        <begin position="1"/>
        <end position="28"/>
    </location>
</feature>
<comment type="similarity">
    <text evidence="4">Belongs to the glycosyl hydrolase 5 (cellulase A) family.</text>
</comment>
<gene>
    <name evidence="8" type="ORF">GCM10023224_32530</name>
</gene>
<keyword evidence="6" id="KW-0732">Signal</keyword>
<dbReference type="InterPro" id="IPR001919">
    <property type="entry name" value="CBD2"/>
</dbReference>
<name>A0ABP9GKH8_9ACTN</name>
<dbReference type="PANTHER" id="PTHR42754">
    <property type="entry name" value="ENDOGLUCANASE"/>
    <property type="match status" value="1"/>
</dbReference>
<comment type="caution">
    <text evidence="8">The sequence shown here is derived from an EMBL/GenBank/DDBJ whole genome shotgun (WGS) entry which is preliminary data.</text>
</comment>
<dbReference type="Gene3D" id="2.60.40.290">
    <property type="match status" value="1"/>
</dbReference>
<dbReference type="PROSITE" id="PS51173">
    <property type="entry name" value="CBM2"/>
    <property type="match status" value="1"/>
</dbReference>
<evidence type="ECO:0000259" key="7">
    <source>
        <dbReference type="PROSITE" id="PS51173"/>
    </source>
</evidence>
<dbReference type="PANTHER" id="PTHR42754:SF1">
    <property type="entry name" value="LIPOPROTEIN"/>
    <property type="match status" value="1"/>
</dbReference>
<dbReference type="InterPro" id="IPR008965">
    <property type="entry name" value="CBM2/CBM3_carb-bd_dom_sf"/>
</dbReference>